<gene>
    <name evidence="1" type="ORF">MNBD_BACTEROID06-857</name>
</gene>
<dbReference type="InterPro" id="IPR000888">
    <property type="entry name" value="RmlC-like"/>
</dbReference>
<proteinExistence type="predicted"/>
<dbReference type="InterPro" id="IPR014710">
    <property type="entry name" value="RmlC-like_jellyroll"/>
</dbReference>
<dbReference type="GO" id="GO:0008830">
    <property type="term" value="F:dTDP-4-dehydrorhamnose 3,5-epimerase activity"/>
    <property type="evidence" value="ECO:0007669"/>
    <property type="project" value="UniProtKB-EC"/>
</dbReference>
<protein>
    <submittedName>
        <fullName evidence="1">dTDP-4-dehydrorhamnose 3,5-epimerase</fullName>
        <ecNumber evidence="1">5.1.3.13</ecNumber>
    </submittedName>
</protein>
<dbReference type="Gene3D" id="2.60.120.10">
    <property type="entry name" value="Jelly Rolls"/>
    <property type="match status" value="1"/>
</dbReference>
<accession>A0A3B0UJ59</accession>
<dbReference type="SUPFAM" id="SSF51182">
    <property type="entry name" value="RmlC-like cupins"/>
    <property type="match status" value="1"/>
</dbReference>
<keyword evidence="1" id="KW-0413">Isomerase</keyword>
<dbReference type="AlphaFoldDB" id="A0A3B0UJ59"/>
<dbReference type="CDD" id="cd00438">
    <property type="entry name" value="cupin_RmlC"/>
    <property type="match status" value="1"/>
</dbReference>
<dbReference type="EC" id="5.1.3.13" evidence="1"/>
<organism evidence="1">
    <name type="scientific">hydrothermal vent metagenome</name>
    <dbReference type="NCBI Taxonomy" id="652676"/>
    <lineage>
        <taxon>unclassified sequences</taxon>
        <taxon>metagenomes</taxon>
        <taxon>ecological metagenomes</taxon>
    </lineage>
</organism>
<dbReference type="GO" id="GO:0000271">
    <property type="term" value="P:polysaccharide biosynthetic process"/>
    <property type="evidence" value="ECO:0007669"/>
    <property type="project" value="TreeGrafter"/>
</dbReference>
<reference evidence="1" key="1">
    <citation type="submission" date="2018-06" db="EMBL/GenBank/DDBJ databases">
        <authorList>
            <person name="Zhirakovskaya E."/>
        </authorList>
    </citation>
    <scope>NUCLEOTIDE SEQUENCE</scope>
</reference>
<dbReference type="PANTHER" id="PTHR21047:SF2">
    <property type="entry name" value="THYMIDINE DIPHOSPHO-4-KETO-RHAMNOSE 3,5-EPIMERASE"/>
    <property type="match status" value="1"/>
</dbReference>
<dbReference type="NCBIfam" id="TIGR01221">
    <property type="entry name" value="rmlC"/>
    <property type="match status" value="1"/>
</dbReference>
<dbReference type="InterPro" id="IPR011051">
    <property type="entry name" value="RmlC_Cupin_sf"/>
</dbReference>
<sequence length="183" mass="20797">MKIEETKLNGCFLITPSLFTDNRGYFYESFNKRILDKAIGYQVNFVQDNQSQSSYGVIRGLHLQIEPDAQAKLVRVIEGEILDVVVDVRDSSSTYGMSASFELSETNKKQLFVPKGFAHGFIVLSKKATIHYKADNYYAPKSEAGIIYNDKNLNIDWRLPSEDIITSEKDLLLPSLQAFKNEK</sequence>
<dbReference type="PANTHER" id="PTHR21047">
    <property type="entry name" value="DTDP-6-DEOXY-D-GLUCOSE-3,5 EPIMERASE"/>
    <property type="match status" value="1"/>
</dbReference>
<dbReference type="EMBL" id="UOES01000102">
    <property type="protein sequence ID" value="VAW26462.1"/>
    <property type="molecule type" value="Genomic_DNA"/>
</dbReference>
<dbReference type="GO" id="GO:0005829">
    <property type="term" value="C:cytosol"/>
    <property type="evidence" value="ECO:0007669"/>
    <property type="project" value="TreeGrafter"/>
</dbReference>
<name>A0A3B0UJ59_9ZZZZ</name>
<dbReference type="GO" id="GO:0019305">
    <property type="term" value="P:dTDP-rhamnose biosynthetic process"/>
    <property type="evidence" value="ECO:0007669"/>
    <property type="project" value="TreeGrafter"/>
</dbReference>
<dbReference type="Pfam" id="PF00908">
    <property type="entry name" value="dTDP_sugar_isom"/>
    <property type="match status" value="1"/>
</dbReference>
<evidence type="ECO:0000313" key="1">
    <source>
        <dbReference type="EMBL" id="VAW26462.1"/>
    </source>
</evidence>